<comment type="caution">
    <text evidence="2">The sequence shown here is derived from an EMBL/GenBank/DDBJ whole genome shotgun (WGS) entry which is preliminary data.</text>
</comment>
<dbReference type="AlphaFoldDB" id="A0A2M9ZLK9"/>
<reference evidence="3 4" key="1">
    <citation type="submission" date="2017-07" db="EMBL/GenBank/DDBJ databases">
        <title>Leptospira spp. isolated from tropical soils.</title>
        <authorList>
            <person name="Thibeaux R."/>
            <person name="Iraola G."/>
            <person name="Ferres I."/>
            <person name="Bierque E."/>
            <person name="Girault D."/>
            <person name="Soupe-Gilbert M.-E."/>
            <person name="Picardeau M."/>
            <person name="Goarant C."/>
        </authorList>
    </citation>
    <scope>NUCLEOTIDE SEQUENCE [LARGE SCALE GENOMIC DNA]</scope>
    <source>
        <strain evidence="2 4">FH1-B-B1</strain>
        <strain evidence="1 3">FH1-B-C1</strain>
    </source>
</reference>
<protein>
    <submittedName>
        <fullName evidence="2">Uncharacterized protein</fullName>
    </submittedName>
</protein>
<dbReference type="RefSeq" id="WP_100713204.1">
    <property type="nucleotide sequence ID" value="NZ_NPDY01000004.1"/>
</dbReference>
<organism evidence="2 4">
    <name type="scientific">Leptospira perolatii</name>
    <dbReference type="NCBI Taxonomy" id="2023191"/>
    <lineage>
        <taxon>Bacteria</taxon>
        <taxon>Pseudomonadati</taxon>
        <taxon>Spirochaetota</taxon>
        <taxon>Spirochaetia</taxon>
        <taxon>Leptospirales</taxon>
        <taxon>Leptospiraceae</taxon>
        <taxon>Leptospira</taxon>
    </lineage>
</organism>
<evidence type="ECO:0000313" key="3">
    <source>
        <dbReference type="Proteomes" id="UP000231962"/>
    </source>
</evidence>
<name>A0A2M9ZLK9_9LEPT</name>
<sequence>MSDSSFLEKFYKIAAVLLAISVCAYLILCGKSSRETVVAPVEPLDPNAQYRSIECQDMAARLRQMHIFLSTSKAGPSANEINKKDSLQSEFNIKCAGDRI</sequence>
<dbReference type="Proteomes" id="UP000231990">
    <property type="component" value="Unassembled WGS sequence"/>
</dbReference>
<evidence type="ECO:0000313" key="1">
    <source>
        <dbReference type="EMBL" id="PJZ70242.1"/>
    </source>
</evidence>
<gene>
    <name evidence="1" type="ORF">CH360_06460</name>
    <name evidence="2" type="ORF">CH373_12510</name>
</gene>
<proteinExistence type="predicted"/>
<dbReference type="EMBL" id="NPDZ01000007">
    <property type="protein sequence ID" value="PJZ72874.1"/>
    <property type="molecule type" value="Genomic_DNA"/>
</dbReference>
<evidence type="ECO:0000313" key="4">
    <source>
        <dbReference type="Proteomes" id="UP000231990"/>
    </source>
</evidence>
<accession>A0A2M9ZLK9</accession>
<keyword evidence="3" id="KW-1185">Reference proteome</keyword>
<evidence type="ECO:0000313" key="2">
    <source>
        <dbReference type="EMBL" id="PJZ72874.1"/>
    </source>
</evidence>
<dbReference type="EMBL" id="NPDY01000004">
    <property type="protein sequence ID" value="PJZ70242.1"/>
    <property type="molecule type" value="Genomic_DNA"/>
</dbReference>
<dbReference type="Proteomes" id="UP000231962">
    <property type="component" value="Unassembled WGS sequence"/>
</dbReference>